<sequence length="91" mass="9969">MAGHQDRFTSPLGGERFHRHAGLAAAIVAVEFLVGTRFPSDCARTITRGSPCPERISASARRSLLVIDNFAFNPISLAARRRPAVLKIPNW</sequence>
<evidence type="ECO:0000313" key="2">
    <source>
        <dbReference type="Proteomes" id="UP000819052"/>
    </source>
</evidence>
<reference evidence="1 2" key="1">
    <citation type="submission" date="2019-09" db="EMBL/GenBank/DDBJ databases">
        <title>Taxonomy of Antarctic Massilia spp.: description of Massilia rubra sp. nov., Massilia aquatica sp. nov., Massilia mucilaginosa sp. nov., Massilia frigida sp. nov. isolated from streams, lakes and regoliths.</title>
        <authorList>
            <person name="Holochova P."/>
            <person name="Sedlacek I."/>
            <person name="Kralova S."/>
            <person name="Maslanova I."/>
            <person name="Busse H.-J."/>
            <person name="Stankova E."/>
            <person name="Vrbovska V."/>
            <person name="Kovarovic V."/>
            <person name="Bartak M."/>
            <person name="Svec P."/>
            <person name="Pantucek R."/>
        </authorList>
    </citation>
    <scope>NUCLEOTIDE SEQUENCE [LARGE SCALE GENOMIC DNA]</scope>
    <source>
        <strain evidence="1 2">CCM 8693</strain>
    </source>
</reference>
<name>A0ABX0MAI5_9BURK</name>
<accession>A0ABX0MAI5</accession>
<dbReference type="EMBL" id="VVIW01000006">
    <property type="protein sequence ID" value="NHZ41101.1"/>
    <property type="molecule type" value="Genomic_DNA"/>
</dbReference>
<dbReference type="Proteomes" id="UP000819052">
    <property type="component" value="Unassembled WGS sequence"/>
</dbReference>
<gene>
    <name evidence="1" type="ORF">F1609_13185</name>
</gene>
<keyword evidence="2" id="KW-1185">Reference proteome</keyword>
<comment type="caution">
    <text evidence="1">The sequence shown here is derived from an EMBL/GenBank/DDBJ whole genome shotgun (WGS) entry which is preliminary data.</text>
</comment>
<proteinExistence type="predicted"/>
<dbReference type="RefSeq" id="WP_167076891.1">
    <property type="nucleotide sequence ID" value="NZ_VVIW01000006.1"/>
</dbReference>
<protein>
    <submittedName>
        <fullName evidence="1">Uncharacterized protein</fullName>
    </submittedName>
</protein>
<evidence type="ECO:0000313" key="1">
    <source>
        <dbReference type="EMBL" id="NHZ41101.1"/>
    </source>
</evidence>
<organism evidence="1 2">
    <name type="scientific">Massilia aquatica</name>
    <dbReference type="NCBI Taxonomy" id="2609000"/>
    <lineage>
        <taxon>Bacteria</taxon>
        <taxon>Pseudomonadati</taxon>
        <taxon>Pseudomonadota</taxon>
        <taxon>Betaproteobacteria</taxon>
        <taxon>Burkholderiales</taxon>
        <taxon>Oxalobacteraceae</taxon>
        <taxon>Telluria group</taxon>
        <taxon>Massilia</taxon>
    </lineage>
</organism>